<dbReference type="Proteomes" id="UP000629468">
    <property type="component" value="Unassembled WGS sequence"/>
</dbReference>
<gene>
    <name evidence="1" type="ORF">Agabi119p4_8447</name>
</gene>
<evidence type="ECO:0000313" key="2">
    <source>
        <dbReference type="Proteomes" id="UP000629468"/>
    </source>
</evidence>
<comment type="caution">
    <text evidence="1">The sequence shown here is derived from an EMBL/GenBank/DDBJ whole genome shotgun (WGS) entry which is preliminary data.</text>
</comment>
<sequence length="174" mass="19824">MRRDHSIKPCTERRRRIKKAIILVVSGVVPAESNERRVEIGWVNDVGDWDEKENIDIVMACWSSWMIGIAVTTKSLPASSSFSSTLPLKTSQQPHGVITSPFKPLMASSNNKGAKFRKVIGVGFELGRTNVCETTNNLFHRFYQFLECSQVRYYGCDVVYISWFDADLDVFCYE</sequence>
<protein>
    <submittedName>
        <fullName evidence="1">Uncharacterized protein</fullName>
    </submittedName>
</protein>
<accession>A0A8H7C690</accession>
<dbReference type="EMBL" id="JABXXO010000011">
    <property type="protein sequence ID" value="KAF7763910.1"/>
    <property type="molecule type" value="Genomic_DNA"/>
</dbReference>
<evidence type="ECO:0000313" key="1">
    <source>
        <dbReference type="EMBL" id="KAF7763910.1"/>
    </source>
</evidence>
<reference evidence="1 2" key="1">
    <citation type="journal article" name="Sci. Rep.">
        <title>Telomere-to-telomere assembled and centromere annotated genomes of the two main subspecies of the button mushroom Agaricus bisporus reveal especially polymorphic chromosome ends.</title>
        <authorList>
            <person name="Sonnenberg A.S.M."/>
            <person name="Sedaghat-Telgerd N."/>
            <person name="Lavrijssen B."/>
            <person name="Ohm R.A."/>
            <person name="Hendrickx P.M."/>
            <person name="Scholtmeijer K."/>
            <person name="Baars J.J.P."/>
            <person name="van Peer A."/>
        </authorList>
    </citation>
    <scope>NUCLEOTIDE SEQUENCE [LARGE SCALE GENOMIC DNA]</scope>
    <source>
        <strain evidence="1 2">H119_p4</strain>
    </source>
</reference>
<name>A0A8H7C690_AGABI</name>
<proteinExistence type="predicted"/>
<dbReference type="AlphaFoldDB" id="A0A8H7C690"/>
<organism evidence="1 2">
    <name type="scientific">Agaricus bisporus var. burnettii</name>
    <dbReference type="NCBI Taxonomy" id="192524"/>
    <lineage>
        <taxon>Eukaryota</taxon>
        <taxon>Fungi</taxon>
        <taxon>Dikarya</taxon>
        <taxon>Basidiomycota</taxon>
        <taxon>Agaricomycotina</taxon>
        <taxon>Agaricomycetes</taxon>
        <taxon>Agaricomycetidae</taxon>
        <taxon>Agaricales</taxon>
        <taxon>Agaricineae</taxon>
        <taxon>Agaricaceae</taxon>
        <taxon>Agaricus</taxon>
    </lineage>
</organism>